<organism evidence="2 3">
    <name type="scientific">Stephania yunnanensis</name>
    <dbReference type="NCBI Taxonomy" id="152371"/>
    <lineage>
        <taxon>Eukaryota</taxon>
        <taxon>Viridiplantae</taxon>
        <taxon>Streptophyta</taxon>
        <taxon>Embryophyta</taxon>
        <taxon>Tracheophyta</taxon>
        <taxon>Spermatophyta</taxon>
        <taxon>Magnoliopsida</taxon>
        <taxon>Ranunculales</taxon>
        <taxon>Menispermaceae</taxon>
        <taxon>Menispermoideae</taxon>
        <taxon>Cissampelideae</taxon>
        <taxon>Stephania</taxon>
    </lineage>
</organism>
<feature type="compositionally biased region" description="Pro residues" evidence="1">
    <location>
        <begin position="104"/>
        <end position="116"/>
    </location>
</feature>
<protein>
    <submittedName>
        <fullName evidence="2">Uncharacterized protein</fullName>
    </submittedName>
</protein>
<reference evidence="2 3" key="1">
    <citation type="submission" date="2024-01" db="EMBL/GenBank/DDBJ databases">
        <title>Genome assemblies of Stephania.</title>
        <authorList>
            <person name="Yang L."/>
        </authorList>
    </citation>
    <scope>NUCLEOTIDE SEQUENCE [LARGE SCALE GENOMIC DNA]</scope>
    <source>
        <strain evidence="2">YNDBR</strain>
        <tissue evidence="2">Leaf</tissue>
    </source>
</reference>
<dbReference type="Proteomes" id="UP001420932">
    <property type="component" value="Unassembled WGS sequence"/>
</dbReference>
<evidence type="ECO:0000256" key="1">
    <source>
        <dbReference type="SAM" id="MobiDB-lite"/>
    </source>
</evidence>
<accession>A0AAP0JNZ4</accession>
<feature type="compositionally biased region" description="Polar residues" evidence="1">
    <location>
        <begin position="33"/>
        <end position="57"/>
    </location>
</feature>
<keyword evidence="3" id="KW-1185">Reference proteome</keyword>
<evidence type="ECO:0000313" key="2">
    <source>
        <dbReference type="EMBL" id="KAK9136337.1"/>
    </source>
</evidence>
<name>A0AAP0JNZ4_9MAGN</name>
<gene>
    <name evidence="2" type="ORF">Syun_015667</name>
</gene>
<dbReference type="AlphaFoldDB" id="A0AAP0JNZ4"/>
<comment type="caution">
    <text evidence="2">The sequence shown here is derived from an EMBL/GenBank/DDBJ whole genome shotgun (WGS) entry which is preliminary data.</text>
</comment>
<feature type="compositionally biased region" description="Low complexity" evidence="1">
    <location>
        <begin position="83"/>
        <end position="97"/>
    </location>
</feature>
<proteinExistence type="predicted"/>
<feature type="compositionally biased region" description="Polar residues" evidence="1">
    <location>
        <begin position="130"/>
        <end position="151"/>
    </location>
</feature>
<evidence type="ECO:0000313" key="3">
    <source>
        <dbReference type="Proteomes" id="UP001420932"/>
    </source>
</evidence>
<sequence>MMDLRGQQQEKRLGLSNSLGGFNPPTIGDPPTKISSINTTTGNGISILTSPRHSGSTLDHHNHHHHQQQQQQQQQHFHHHHQQQQQQQQQNQNQNQNRQDESSPEPPPPAPPPPPAASINRHRYRPRPRSSLNCSGERSHPANFNDNWVQP</sequence>
<feature type="region of interest" description="Disordered" evidence="1">
    <location>
        <begin position="1"/>
        <end position="151"/>
    </location>
</feature>
<dbReference type="EMBL" id="JBBNAF010000006">
    <property type="protein sequence ID" value="KAK9136337.1"/>
    <property type="molecule type" value="Genomic_DNA"/>
</dbReference>